<keyword evidence="1" id="KW-0479">Metal-binding</keyword>
<keyword evidence="4" id="KW-0539">Nucleus</keyword>
<evidence type="ECO:0000256" key="5">
    <source>
        <dbReference type="SAM" id="MobiDB-lite"/>
    </source>
</evidence>
<name>A0A9P5HAA4_9HYPO</name>
<dbReference type="PANTHER" id="PTHR47840">
    <property type="entry name" value="ZN(II)2CYS6 TRANSCRIPTION FACTOR (EUROFUNG)-RELATED"/>
    <property type="match status" value="1"/>
</dbReference>
<dbReference type="EMBL" id="JAANBB010000070">
    <property type="protein sequence ID" value="KAF7551859.1"/>
    <property type="molecule type" value="Genomic_DNA"/>
</dbReference>
<dbReference type="AlphaFoldDB" id="A0A9P5HAA4"/>
<dbReference type="GO" id="GO:0008270">
    <property type="term" value="F:zinc ion binding"/>
    <property type="evidence" value="ECO:0007669"/>
    <property type="project" value="InterPro"/>
</dbReference>
<protein>
    <recommendedName>
        <fullName evidence="6">Zn(2)-C6 fungal-type domain-containing protein</fullName>
    </recommendedName>
</protein>
<evidence type="ECO:0000256" key="3">
    <source>
        <dbReference type="ARBA" id="ARBA00023163"/>
    </source>
</evidence>
<dbReference type="Gene3D" id="4.10.240.10">
    <property type="entry name" value="Zn(2)-C6 fungal-type DNA-binding domain"/>
    <property type="match status" value="1"/>
</dbReference>
<gene>
    <name evidence="7" type="ORF">G7Z17_g4698</name>
</gene>
<reference evidence="7" key="1">
    <citation type="submission" date="2020-03" db="EMBL/GenBank/DDBJ databases">
        <title>Draft Genome Sequence of Cylindrodendrum hubeiense.</title>
        <authorList>
            <person name="Buettner E."/>
            <person name="Kellner H."/>
        </authorList>
    </citation>
    <scope>NUCLEOTIDE SEQUENCE</scope>
    <source>
        <strain evidence="7">IHI 201604</strain>
    </source>
</reference>
<accession>A0A9P5HAA4</accession>
<organism evidence="7 8">
    <name type="scientific">Cylindrodendrum hubeiense</name>
    <dbReference type="NCBI Taxonomy" id="595255"/>
    <lineage>
        <taxon>Eukaryota</taxon>
        <taxon>Fungi</taxon>
        <taxon>Dikarya</taxon>
        <taxon>Ascomycota</taxon>
        <taxon>Pezizomycotina</taxon>
        <taxon>Sordariomycetes</taxon>
        <taxon>Hypocreomycetidae</taxon>
        <taxon>Hypocreales</taxon>
        <taxon>Nectriaceae</taxon>
        <taxon>Cylindrodendrum</taxon>
    </lineage>
</organism>
<evidence type="ECO:0000259" key="6">
    <source>
        <dbReference type="PROSITE" id="PS50048"/>
    </source>
</evidence>
<dbReference type="SMART" id="SM00066">
    <property type="entry name" value="GAL4"/>
    <property type="match status" value="1"/>
</dbReference>
<evidence type="ECO:0000313" key="7">
    <source>
        <dbReference type="EMBL" id="KAF7551859.1"/>
    </source>
</evidence>
<dbReference type="InterPro" id="IPR007219">
    <property type="entry name" value="XnlR_reg_dom"/>
</dbReference>
<keyword evidence="2" id="KW-0805">Transcription regulation</keyword>
<dbReference type="GO" id="GO:0003677">
    <property type="term" value="F:DNA binding"/>
    <property type="evidence" value="ECO:0007669"/>
    <property type="project" value="InterPro"/>
</dbReference>
<evidence type="ECO:0000256" key="2">
    <source>
        <dbReference type="ARBA" id="ARBA00023015"/>
    </source>
</evidence>
<feature type="compositionally biased region" description="Polar residues" evidence="5">
    <location>
        <begin position="159"/>
        <end position="177"/>
    </location>
</feature>
<dbReference type="CDD" id="cd00067">
    <property type="entry name" value="GAL4"/>
    <property type="match status" value="1"/>
</dbReference>
<dbReference type="Proteomes" id="UP000722485">
    <property type="component" value="Unassembled WGS sequence"/>
</dbReference>
<sequence>MQHSSVFRPRIQHANAVHKPARIPEIIRPSYFCRALPVGNQILSASAAAEYALQRPVLGRSLWGHCLNGSAYPGLTAMSEPASKRRKVRKGTRSCWECRRRKIKCEFNSDEDAVCVGCIARESRCISQEEATEPVPTPDRRLAQRLGRLEELMEKLVNNTSSENPASQKIPSPSESPATGPYTVLTEQSEDIFDSTAVRNAHQIASFTAGETPLSNVSLSSPQPFTVKSTARAARYASVSKQLHALLPAQQTLYAISQQSPGAKYVLSAFYSQQDQIEGKPEPISSLAQVPDVASHPAIIAKRLLQLAICIQQLPPYFDSSGHEAEEVQHGDGWMNGSPVAGRLVTSDDDIVGCLEGLECLILQSFFQSDAGHLRKAWMTSRRALNMAQLMGIDRKTTTSIRSCDPTFDTKRQPSPAVLWFRINCSDRYLSLILGLAIGSRDDTLMFEDSGVNEPPSDKLGKLYSIIAGKIADRNHLSGSEAYVMTQSIDMEIEKAAKMMDALWWKLPDMAICCSSSDTCIDDMSVVKIQVRHFSLLILLHLPYLLQAPGQRRYEYNRTTCLQASRDVLSRFLEFRSAYTQAVSGRHVDYSALIGAMTLLLGHLCPSSLTPEYEAQRAQDRAMAETVQQKMHEMGVLNNDRLCLESAETIRQLLPIVRRPGLGGSGDERTVHLNIPFLGTVNIHPGPTPPTSILPSTGSTPASHPTADAGIIPAACFEPANSVCPYISMDDVSPDCPGNSTHFTEWPCFTADPEDWALQGVDTTYWSMLNNNIT</sequence>
<proteinExistence type="predicted"/>
<dbReference type="GO" id="GO:0006351">
    <property type="term" value="P:DNA-templated transcription"/>
    <property type="evidence" value="ECO:0007669"/>
    <property type="project" value="InterPro"/>
</dbReference>
<dbReference type="InterPro" id="IPR036864">
    <property type="entry name" value="Zn2-C6_fun-type_DNA-bd_sf"/>
</dbReference>
<dbReference type="PROSITE" id="PS50048">
    <property type="entry name" value="ZN2_CY6_FUNGAL_2"/>
    <property type="match status" value="1"/>
</dbReference>
<dbReference type="SUPFAM" id="SSF57701">
    <property type="entry name" value="Zn2/Cys6 DNA-binding domain"/>
    <property type="match status" value="1"/>
</dbReference>
<evidence type="ECO:0000256" key="4">
    <source>
        <dbReference type="ARBA" id="ARBA00023242"/>
    </source>
</evidence>
<feature type="region of interest" description="Disordered" evidence="5">
    <location>
        <begin position="159"/>
        <end position="181"/>
    </location>
</feature>
<dbReference type="OrthoDB" id="5392779at2759"/>
<feature type="domain" description="Zn(2)-C6 fungal-type" evidence="6">
    <location>
        <begin position="94"/>
        <end position="127"/>
    </location>
</feature>
<dbReference type="CDD" id="cd12148">
    <property type="entry name" value="fungal_TF_MHR"/>
    <property type="match status" value="1"/>
</dbReference>
<evidence type="ECO:0000313" key="8">
    <source>
        <dbReference type="Proteomes" id="UP000722485"/>
    </source>
</evidence>
<keyword evidence="3" id="KW-0804">Transcription</keyword>
<dbReference type="SMART" id="SM00906">
    <property type="entry name" value="Fungal_trans"/>
    <property type="match status" value="1"/>
</dbReference>
<dbReference type="Pfam" id="PF00172">
    <property type="entry name" value="Zn_clus"/>
    <property type="match status" value="1"/>
</dbReference>
<dbReference type="GO" id="GO:0000981">
    <property type="term" value="F:DNA-binding transcription factor activity, RNA polymerase II-specific"/>
    <property type="evidence" value="ECO:0007669"/>
    <property type="project" value="InterPro"/>
</dbReference>
<dbReference type="PROSITE" id="PS00463">
    <property type="entry name" value="ZN2_CY6_FUNGAL_1"/>
    <property type="match status" value="1"/>
</dbReference>
<comment type="caution">
    <text evidence="7">The sequence shown here is derived from an EMBL/GenBank/DDBJ whole genome shotgun (WGS) entry which is preliminary data.</text>
</comment>
<evidence type="ECO:0000256" key="1">
    <source>
        <dbReference type="ARBA" id="ARBA00022723"/>
    </source>
</evidence>
<dbReference type="InterPro" id="IPR001138">
    <property type="entry name" value="Zn2Cys6_DnaBD"/>
</dbReference>
<dbReference type="PANTHER" id="PTHR47840:SF1">
    <property type="entry name" value="ZN(II)2CYS6 TRANSCRIPTION FACTOR (EUROFUNG)"/>
    <property type="match status" value="1"/>
</dbReference>
<keyword evidence="8" id="KW-1185">Reference proteome</keyword>